<dbReference type="EMBL" id="MN740010">
    <property type="protein sequence ID" value="QHT83650.1"/>
    <property type="molecule type" value="Genomic_DNA"/>
</dbReference>
<proteinExistence type="predicted"/>
<protein>
    <submittedName>
        <fullName evidence="3">Uncharacterized protein</fullName>
    </submittedName>
</protein>
<name>A0A6C0HTD4_9ZZZZ</name>
<keyword evidence="1" id="KW-0175">Coiled coil</keyword>
<evidence type="ECO:0000313" key="3">
    <source>
        <dbReference type="EMBL" id="QHT83650.1"/>
    </source>
</evidence>
<evidence type="ECO:0000256" key="1">
    <source>
        <dbReference type="SAM" id="Coils"/>
    </source>
</evidence>
<reference evidence="3" key="1">
    <citation type="journal article" date="2020" name="Nature">
        <title>Giant virus diversity and host interactions through global metagenomics.</title>
        <authorList>
            <person name="Schulz F."/>
            <person name="Roux S."/>
            <person name="Paez-Espino D."/>
            <person name="Jungbluth S."/>
            <person name="Walsh D.A."/>
            <person name="Denef V.J."/>
            <person name="McMahon K.D."/>
            <person name="Konstantinidis K.T."/>
            <person name="Eloe-Fadrosh E.A."/>
            <person name="Kyrpides N.C."/>
            <person name="Woyke T."/>
        </authorList>
    </citation>
    <scope>NUCLEOTIDE SEQUENCE</scope>
    <source>
        <strain evidence="3">GVMAG-M-3300023184-168</strain>
    </source>
</reference>
<dbReference type="AlphaFoldDB" id="A0A6C0HTD4"/>
<accession>A0A6C0HTD4</accession>
<feature type="region of interest" description="Disordered" evidence="2">
    <location>
        <begin position="182"/>
        <end position="206"/>
    </location>
</feature>
<organism evidence="3">
    <name type="scientific">viral metagenome</name>
    <dbReference type="NCBI Taxonomy" id="1070528"/>
    <lineage>
        <taxon>unclassified sequences</taxon>
        <taxon>metagenomes</taxon>
        <taxon>organismal metagenomes</taxon>
    </lineage>
</organism>
<feature type="coiled-coil region" evidence="1">
    <location>
        <begin position="243"/>
        <end position="270"/>
    </location>
</feature>
<sequence length="372" mass="44588">MSLYIHPENQELLWNIINKNSQIQQYFYSYPPNAKDNWFKQIISSFYEKNQNTVFSQEQLLDINKNTILYMINDVKRNIQYKEEQKKQELLNQQSYQKQSYPENFNTNYLKPYSVTENKEDKFIEQFQQYQNNYNSMFDKKAPESVDFREKINDPQISNMDELIQKHLRERDEELKRYAPPAIFSPSTKNEPNIEQPPPPQRPSNRIVIHDRPSNIKLSTEEFREPEINQQKINNDYTVKWLDNENSNDIKNLQKEINELRSLVIQLSNKIIQKEEIREPKTNDFMYKISENEKINSDSSSQYVGKIIGNILFDSDKFIPLKIKTNNGELKYDPKIMYDNDIEYDNYVNEKLLYSMKNNNNNNSIKDLKGYL</sequence>
<evidence type="ECO:0000256" key="2">
    <source>
        <dbReference type="SAM" id="MobiDB-lite"/>
    </source>
</evidence>